<sequence length="177" mass="20235">MGEGILACRSQSPRTSSTTNSERFTNAPDRHIDGASTTTSRQNHPRSLEMWGWSEAIETWTPEQRLLLKNSWRKSTLKTYEVAWKRWTSWSMSKNIDTNNPSGWVKTLFKEAGIIATPGSTRSAVASKSWLENHPLDEILSRGNWQSANTFQNFYRREVIRSGDSNLNVTELFNPIN</sequence>
<feature type="compositionally biased region" description="Polar residues" evidence="1">
    <location>
        <begin position="9"/>
        <end position="24"/>
    </location>
</feature>
<dbReference type="RefSeq" id="XP_022836527.1">
    <property type="nucleotide sequence ID" value="XM_022980759.1"/>
</dbReference>
<dbReference type="GeneID" id="111363890"/>
<dbReference type="KEGG" id="sliu:111363890"/>
<evidence type="ECO:0000313" key="3">
    <source>
        <dbReference type="RefSeq" id="XP_022836527.1"/>
    </source>
</evidence>
<evidence type="ECO:0000256" key="1">
    <source>
        <dbReference type="SAM" id="MobiDB-lite"/>
    </source>
</evidence>
<name>A0A9J7EVS7_SPOLT</name>
<reference evidence="3" key="1">
    <citation type="submission" date="2025-08" db="UniProtKB">
        <authorList>
            <consortium name="RefSeq"/>
        </authorList>
    </citation>
    <scope>IDENTIFICATION</scope>
    <source>
        <strain evidence="3">Ishihara</strain>
        <tissue evidence="3">Whole body</tissue>
    </source>
</reference>
<keyword evidence="2" id="KW-1185">Reference proteome</keyword>
<accession>A0A9J7EVS7</accession>
<gene>
    <name evidence="3" type="primary">LOC111363890</name>
</gene>
<proteinExistence type="predicted"/>
<dbReference type="OrthoDB" id="7484669at2759"/>
<evidence type="ECO:0000313" key="2">
    <source>
        <dbReference type="Proteomes" id="UP000301870"/>
    </source>
</evidence>
<organism evidence="2 3">
    <name type="scientific">Spodoptera litura</name>
    <name type="common">Asian cotton leafworm</name>
    <dbReference type="NCBI Taxonomy" id="69820"/>
    <lineage>
        <taxon>Eukaryota</taxon>
        <taxon>Metazoa</taxon>
        <taxon>Ecdysozoa</taxon>
        <taxon>Arthropoda</taxon>
        <taxon>Hexapoda</taxon>
        <taxon>Insecta</taxon>
        <taxon>Pterygota</taxon>
        <taxon>Neoptera</taxon>
        <taxon>Endopterygota</taxon>
        <taxon>Lepidoptera</taxon>
        <taxon>Glossata</taxon>
        <taxon>Ditrysia</taxon>
        <taxon>Noctuoidea</taxon>
        <taxon>Noctuidae</taxon>
        <taxon>Amphipyrinae</taxon>
        <taxon>Spodoptera</taxon>
    </lineage>
</organism>
<dbReference type="Proteomes" id="UP000301870">
    <property type="component" value="Unplaced"/>
</dbReference>
<dbReference type="AlphaFoldDB" id="A0A9J7EVS7"/>
<feature type="region of interest" description="Disordered" evidence="1">
    <location>
        <begin position="1"/>
        <end position="45"/>
    </location>
</feature>
<protein>
    <submittedName>
        <fullName evidence="3">Uncharacterized protein LOC111363890</fullName>
    </submittedName>
</protein>